<sequence>MQQLQLVFKKKCVHFSAFMKNRGKDRLGSTLFWVLVLYSFAFLSTFGVSRQIPVAFQDYLPLGKSLAVVFGLVYFLTGIFPLKEFRSKARAALLAILSWLAGYSWIFFHLVHNPYNITMYTRLYVRYYRSGIMFFLFLLMVELLLANQKKNRLLLWIQQGAAFFLTFFLQLCPLVYVGYFMKYRSLFDDISLLSILATNVKEAGEYLRSMFSGGQLAIFACGLLLLLAISWKFSIREPRRKILYTKLQQAVLVFFVFVMFFTVAYKGSAYFPLDVYVGLHKLEGGPMHAFDALKKNIRKNQQQISLDKEKALPMKLPGTVILVVGETACRDYMAAFNPEYPLETTPWESSIRRTDGFFFFPQAYSNFSNTVMALSQSLTSSNQYNNMPLGESVDLVSLARKAGYHTYWFSTQGKGEVWDAAITTLASQADTRKWMPWKHDGQLLELLKMVPADQNNFIILHLNGSHYRYRDRVPKKFAQDHTFSQVPKEEGEFDTSLAYTDEVLQQVYQYSHKHLNLQVMVYFSDHGENMKYKHVSHPFTFDMVRIPMWIYLSPAYRRAYPATGKALQAHENTVFTNDLIFETVCGLIQAPSNHYNPQYDLSHPAYAITKDNAKTMRGEYSIQEDPIWEKKTGEED</sequence>
<dbReference type="GO" id="GO:0009244">
    <property type="term" value="P:lipopolysaccharide core region biosynthetic process"/>
    <property type="evidence" value="ECO:0007669"/>
    <property type="project" value="TreeGrafter"/>
</dbReference>
<reference evidence="9 10" key="1">
    <citation type="journal article" date="2010" name="Stand. Genomic Sci.">
        <title>Complete genome sequence of Acidaminococcus fermentans type strain (VR4).</title>
        <authorList>
            <person name="Chang Y.J."/>
            <person name="Pukall R."/>
            <person name="Saunders E."/>
            <person name="Lapidus A."/>
            <person name="Copeland A."/>
            <person name="Nolan M."/>
            <person name="Glavina Del Rio T."/>
            <person name="Lucas S."/>
            <person name="Chen F."/>
            <person name="Tice H."/>
            <person name="Cheng J.F."/>
            <person name="Han C."/>
            <person name="Detter J.C."/>
            <person name="Bruce D."/>
            <person name="Goodwin L."/>
            <person name="Pitluck S."/>
            <person name="Mikhailova N."/>
            <person name="Liolios K."/>
            <person name="Pati A."/>
            <person name="Ivanova N."/>
            <person name="Mavromatis K."/>
            <person name="Chen A."/>
            <person name="Palaniappan K."/>
            <person name="Land M."/>
            <person name="Hauser L."/>
            <person name="Jeffries C.D."/>
            <person name="Brettin T."/>
            <person name="Rohde M."/>
            <person name="Goker M."/>
            <person name="Bristow J."/>
            <person name="Eisen J.A."/>
            <person name="Markowitz V."/>
            <person name="Hugenholtz P."/>
            <person name="Kyrpides N.C."/>
            <person name="Klenk H.P."/>
        </authorList>
    </citation>
    <scope>NUCLEOTIDE SEQUENCE [LARGE SCALE GENOMIC DNA]</scope>
    <source>
        <strain evidence="10">ATCC 25085 / DSM 20731 / CCUG 9996 / CIP 106432 / VR4</strain>
    </source>
</reference>
<feature type="transmembrane region" description="Helical" evidence="7">
    <location>
        <begin position="27"/>
        <end position="47"/>
    </location>
</feature>
<evidence type="ECO:0000256" key="6">
    <source>
        <dbReference type="ARBA" id="ARBA00023136"/>
    </source>
</evidence>
<evidence type="ECO:0000256" key="1">
    <source>
        <dbReference type="ARBA" id="ARBA00004651"/>
    </source>
</evidence>
<dbReference type="InterPro" id="IPR058130">
    <property type="entry name" value="PEA_transf_C"/>
</dbReference>
<dbReference type="EMBL" id="CP001859">
    <property type="protein sequence ID" value="ADB47364.1"/>
    <property type="molecule type" value="Genomic_DNA"/>
</dbReference>
<dbReference type="Pfam" id="PF00884">
    <property type="entry name" value="Sulfatase"/>
    <property type="match status" value="1"/>
</dbReference>
<dbReference type="InterPro" id="IPR040423">
    <property type="entry name" value="PEA_transferase"/>
</dbReference>
<dbReference type="InterPro" id="IPR000917">
    <property type="entry name" value="Sulfatase_N"/>
</dbReference>
<dbReference type="Gene3D" id="3.40.720.10">
    <property type="entry name" value="Alkaline Phosphatase, subunit A"/>
    <property type="match status" value="1"/>
</dbReference>
<comment type="subcellular location">
    <subcellularLocation>
        <location evidence="1">Cell membrane</location>
        <topology evidence="1">Multi-pass membrane protein</topology>
    </subcellularLocation>
</comment>
<proteinExistence type="predicted"/>
<keyword evidence="3" id="KW-0808">Transferase</keyword>
<dbReference type="HOGENOM" id="CLU_018534_2_0_9"/>
<dbReference type="eggNOG" id="COG2194">
    <property type="taxonomic scope" value="Bacteria"/>
</dbReference>
<dbReference type="Proteomes" id="UP000001902">
    <property type="component" value="Chromosome"/>
</dbReference>
<feature type="transmembrane region" description="Helical" evidence="7">
    <location>
        <begin position="59"/>
        <end position="80"/>
    </location>
</feature>
<keyword evidence="4 7" id="KW-0812">Transmembrane</keyword>
<evidence type="ECO:0000259" key="8">
    <source>
        <dbReference type="Pfam" id="PF00884"/>
    </source>
</evidence>
<dbReference type="InterPro" id="IPR017850">
    <property type="entry name" value="Alkaline_phosphatase_core_sf"/>
</dbReference>
<evidence type="ECO:0000256" key="5">
    <source>
        <dbReference type="ARBA" id="ARBA00022989"/>
    </source>
</evidence>
<evidence type="ECO:0000256" key="7">
    <source>
        <dbReference type="SAM" id="Phobius"/>
    </source>
</evidence>
<gene>
    <name evidence="9" type="ordered locus">Acfer_0993</name>
</gene>
<keyword evidence="2" id="KW-1003">Cell membrane</keyword>
<keyword evidence="5 7" id="KW-1133">Transmembrane helix</keyword>
<dbReference type="PANTHER" id="PTHR30443">
    <property type="entry name" value="INNER MEMBRANE PROTEIN"/>
    <property type="match status" value="1"/>
</dbReference>
<dbReference type="CDD" id="cd16017">
    <property type="entry name" value="LptA"/>
    <property type="match status" value="1"/>
</dbReference>
<organism evidence="9 10">
    <name type="scientific">Acidaminococcus fermentans (strain ATCC 25085 / DSM 20731 / CCUG 9996 / CIP 106432 / VR4)</name>
    <dbReference type="NCBI Taxonomy" id="591001"/>
    <lineage>
        <taxon>Bacteria</taxon>
        <taxon>Bacillati</taxon>
        <taxon>Bacillota</taxon>
        <taxon>Negativicutes</taxon>
        <taxon>Acidaminococcales</taxon>
        <taxon>Acidaminococcaceae</taxon>
        <taxon>Acidaminococcus</taxon>
    </lineage>
</organism>
<name>D2RJW2_ACIFV</name>
<feature type="transmembrane region" description="Helical" evidence="7">
    <location>
        <begin position="216"/>
        <end position="235"/>
    </location>
</feature>
<accession>D2RJW2</accession>
<feature type="transmembrane region" description="Helical" evidence="7">
    <location>
        <begin position="153"/>
        <end position="179"/>
    </location>
</feature>
<feature type="transmembrane region" description="Helical" evidence="7">
    <location>
        <begin position="92"/>
        <end position="112"/>
    </location>
</feature>
<feature type="transmembrane region" description="Helical" evidence="7">
    <location>
        <begin position="247"/>
        <end position="265"/>
    </location>
</feature>
<dbReference type="STRING" id="591001.Acfer_0993"/>
<protein>
    <submittedName>
        <fullName evidence="9">Sulfatase</fullName>
    </submittedName>
</protein>
<dbReference type="AlphaFoldDB" id="D2RJW2"/>
<evidence type="ECO:0000256" key="4">
    <source>
        <dbReference type="ARBA" id="ARBA00022692"/>
    </source>
</evidence>
<evidence type="ECO:0000313" key="10">
    <source>
        <dbReference type="Proteomes" id="UP000001902"/>
    </source>
</evidence>
<evidence type="ECO:0000256" key="3">
    <source>
        <dbReference type="ARBA" id="ARBA00022679"/>
    </source>
</evidence>
<feature type="domain" description="Sulfatase N-terminal" evidence="8">
    <location>
        <begin position="319"/>
        <end position="579"/>
    </location>
</feature>
<keyword evidence="10" id="KW-1185">Reference proteome</keyword>
<dbReference type="KEGG" id="afn:Acfer_0993"/>
<feature type="transmembrane region" description="Helical" evidence="7">
    <location>
        <begin position="127"/>
        <end position="146"/>
    </location>
</feature>
<evidence type="ECO:0000313" key="9">
    <source>
        <dbReference type="EMBL" id="ADB47364.1"/>
    </source>
</evidence>
<dbReference type="GO" id="GO:0005886">
    <property type="term" value="C:plasma membrane"/>
    <property type="evidence" value="ECO:0007669"/>
    <property type="project" value="UniProtKB-SubCell"/>
</dbReference>
<dbReference type="PANTHER" id="PTHR30443:SF0">
    <property type="entry name" value="PHOSPHOETHANOLAMINE TRANSFERASE EPTA"/>
    <property type="match status" value="1"/>
</dbReference>
<dbReference type="SUPFAM" id="SSF53649">
    <property type="entry name" value="Alkaline phosphatase-like"/>
    <property type="match status" value="1"/>
</dbReference>
<keyword evidence="6 7" id="KW-0472">Membrane</keyword>
<dbReference type="GO" id="GO:0016776">
    <property type="term" value="F:phosphotransferase activity, phosphate group as acceptor"/>
    <property type="evidence" value="ECO:0007669"/>
    <property type="project" value="TreeGrafter"/>
</dbReference>
<evidence type="ECO:0000256" key="2">
    <source>
        <dbReference type="ARBA" id="ARBA00022475"/>
    </source>
</evidence>